<evidence type="ECO:0000313" key="2">
    <source>
        <dbReference type="Proteomes" id="UP001290455"/>
    </source>
</evidence>
<proteinExistence type="predicted"/>
<protein>
    <submittedName>
        <fullName evidence="1">Uncharacterized protein</fullName>
    </submittedName>
</protein>
<dbReference type="EMBL" id="JAXOFX010000008">
    <property type="protein sequence ID" value="MDZ5472727.1"/>
    <property type="molecule type" value="Genomic_DNA"/>
</dbReference>
<accession>A0ABU5J044</accession>
<organism evidence="1 2">
    <name type="scientific">Robertmurraya mangrovi</name>
    <dbReference type="NCBI Taxonomy" id="3098077"/>
    <lineage>
        <taxon>Bacteria</taxon>
        <taxon>Bacillati</taxon>
        <taxon>Bacillota</taxon>
        <taxon>Bacilli</taxon>
        <taxon>Bacillales</taxon>
        <taxon>Bacillaceae</taxon>
        <taxon>Robertmurraya</taxon>
    </lineage>
</organism>
<sequence length="45" mass="5053">MLFFYCETYATRFTAPNMTIAVKTAITTPTPKRLKPNASLTANKK</sequence>
<comment type="caution">
    <text evidence="1">The sequence shown here is derived from an EMBL/GenBank/DDBJ whole genome shotgun (WGS) entry which is preliminary data.</text>
</comment>
<dbReference type="Proteomes" id="UP001290455">
    <property type="component" value="Unassembled WGS sequence"/>
</dbReference>
<evidence type="ECO:0000313" key="1">
    <source>
        <dbReference type="EMBL" id="MDZ5472727.1"/>
    </source>
</evidence>
<gene>
    <name evidence="1" type="ORF">SM124_13420</name>
</gene>
<reference evidence="1 2" key="1">
    <citation type="submission" date="2023-11" db="EMBL/GenBank/DDBJ databases">
        <title>Bacillus jintuensis, isolated from a mudflat on the Beibu Gulf coast.</title>
        <authorList>
            <person name="Li M."/>
        </authorList>
    </citation>
    <scope>NUCLEOTIDE SEQUENCE [LARGE SCALE GENOMIC DNA]</scope>
    <source>
        <strain evidence="1 2">31A1R</strain>
    </source>
</reference>
<keyword evidence="2" id="KW-1185">Reference proteome</keyword>
<name>A0ABU5J044_9BACI</name>